<accession>A0ABW1BPB4</accession>
<proteinExistence type="predicted"/>
<dbReference type="EMBL" id="JBHSNW010000002">
    <property type="protein sequence ID" value="MFC5814586.1"/>
    <property type="molecule type" value="Genomic_DNA"/>
</dbReference>
<reference evidence="2" key="1">
    <citation type="journal article" date="2019" name="Int. J. Syst. Evol. Microbiol.">
        <title>The Global Catalogue of Microorganisms (GCM) 10K type strain sequencing project: providing services to taxonomists for standard genome sequencing and annotation.</title>
        <authorList>
            <consortium name="The Broad Institute Genomics Platform"/>
            <consortium name="The Broad Institute Genome Sequencing Center for Infectious Disease"/>
            <person name="Wu L."/>
            <person name="Ma J."/>
        </authorList>
    </citation>
    <scope>NUCLEOTIDE SEQUENCE [LARGE SCALE GENOMIC DNA]</scope>
    <source>
        <strain evidence="2">CGMCC 4.7106</strain>
    </source>
</reference>
<dbReference type="InterPro" id="IPR049979">
    <property type="entry name" value="Cys_resp_CS_actino"/>
</dbReference>
<sequence>MPADPMLVGRRHVDLLRVRSAICCDAR</sequence>
<protein>
    <submittedName>
        <fullName evidence="1">Leader peptide</fullName>
    </submittedName>
</protein>
<comment type="caution">
    <text evidence="1">The sequence shown here is derived from an EMBL/GenBank/DDBJ whole genome shotgun (WGS) entry which is preliminary data.</text>
</comment>
<evidence type="ECO:0000313" key="2">
    <source>
        <dbReference type="Proteomes" id="UP001596096"/>
    </source>
</evidence>
<dbReference type="Proteomes" id="UP001596096">
    <property type="component" value="Unassembled WGS sequence"/>
</dbReference>
<gene>
    <name evidence="1" type="ORF">ACFPUY_05795</name>
</gene>
<dbReference type="RefSeq" id="WP_354532976.1">
    <property type="nucleotide sequence ID" value="NZ_JAHKRN010000002.1"/>
</dbReference>
<organism evidence="1 2">
    <name type="scientific">Nonomuraea harbinensis</name>
    <dbReference type="NCBI Taxonomy" id="1286938"/>
    <lineage>
        <taxon>Bacteria</taxon>
        <taxon>Bacillati</taxon>
        <taxon>Actinomycetota</taxon>
        <taxon>Actinomycetes</taxon>
        <taxon>Streptosporangiales</taxon>
        <taxon>Streptosporangiaceae</taxon>
        <taxon>Nonomuraea</taxon>
    </lineage>
</organism>
<name>A0ABW1BPB4_9ACTN</name>
<dbReference type="NCBIfam" id="NF042934">
    <property type="entry name" value="cis_reg_atten"/>
    <property type="match status" value="1"/>
</dbReference>
<keyword evidence="2" id="KW-1185">Reference proteome</keyword>
<evidence type="ECO:0000313" key="1">
    <source>
        <dbReference type="EMBL" id="MFC5814586.1"/>
    </source>
</evidence>